<keyword evidence="2" id="KW-1185">Reference proteome</keyword>
<gene>
    <name evidence="1" type="ORF">GCM10009854_16870</name>
</gene>
<comment type="caution">
    <text evidence="1">The sequence shown here is derived from an EMBL/GenBank/DDBJ whole genome shotgun (WGS) entry which is preliminary data.</text>
</comment>
<dbReference type="Proteomes" id="UP001501218">
    <property type="component" value="Unassembled WGS sequence"/>
</dbReference>
<name>A0ABN3G0B6_9PSEU</name>
<dbReference type="EMBL" id="BAAARA010000004">
    <property type="protein sequence ID" value="GAA2341043.1"/>
    <property type="molecule type" value="Genomic_DNA"/>
</dbReference>
<accession>A0ABN3G0B6</accession>
<proteinExistence type="predicted"/>
<organism evidence="1 2">
    <name type="scientific">Saccharopolyspora halophila</name>
    <dbReference type="NCBI Taxonomy" id="405551"/>
    <lineage>
        <taxon>Bacteria</taxon>
        <taxon>Bacillati</taxon>
        <taxon>Actinomycetota</taxon>
        <taxon>Actinomycetes</taxon>
        <taxon>Pseudonocardiales</taxon>
        <taxon>Pseudonocardiaceae</taxon>
        <taxon>Saccharopolyspora</taxon>
    </lineage>
</organism>
<evidence type="ECO:0000313" key="1">
    <source>
        <dbReference type="EMBL" id="GAA2341043.1"/>
    </source>
</evidence>
<sequence length="59" mass="6255">MVTVLPKTVVPPEPEMSGQFQGSLRYAAEPLFQVWDSARTAAGSDASCGEDSRDVAQVA</sequence>
<reference evidence="1 2" key="1">
    <citation type="journal article" date="2019" name="Int. J. Syst. Evol. Microbiol.">
        <title>The Global Catalogue of Microorganisms (GCM) 10K type strain sequencing project: providing services to taxonomists for standard genome sequencing and annotation.</title>
        <authorList>
            <consortium name="The Broad Institute Genomics Platform"/>
            <consortium name="The Broad Institute Genome Sequencing Center for Infectious Disease"/>
            <person name="Wu L."/>
            <person name="Ma J."/>
        </authorList>
    </citation>
    <scope>NUCLEOTIDE SEQUENCE [LARGE SCALE GENOMIC DNA]</scope>
    <source>
        <strain evidence="1 2">JCM 16221</strain>
    </source>
</reference>
<evidence type="ECO:0000313" key="2">
    <source>
        <dbReference type="Proteomes" id="UP001501218"/>
    </source>
</evidence>
<protein>
    <submittedName>
        <fullName evidence="1">Uncharacterized protein</fullName>
    </submittedName>
</protein>